<reference evidence="5" key="1">
    <citation type="submission" date="2019-01" db="EMBL/GenBank/DDBJ databases">
        <title>Cytophagaceae bacterium strain CAR-16.</title>
        <authorList>
            <person name="Chen W.-M."/>
        </authorList>
    </citation>
    <scope>NUCLEOTIDE SEQUENCE [LARGE SCALE GENOMIC DNA]</scope>
    <source>
        <strain evidence="5">CHR27</strain>
    </source>
</reference>
<protein>
    <submittedName>
        <fullName evidence="4">Cupin domain-containing protein</fullName>
    </submittedName>
</protein>
<dbReference type="Pfam" id="PF07883">
    <property type="entry name" value="Cupin_2"/>
    <property type="match status" value="1"/>
</dbReference>
<proteinExistence type="predicted"/>
<dbReference type="RefSeq" id="WP_129405306.1">
    <property type="nucleotide sequence ID" value="NZ_SBKP01000028.1"/>
</dbReference>
<dbReference type="SUPFAM" id="SSF51182">
    <property type="entry name" value="RmlC-like cupins"/>
    <property type="match status" value="1"/>
</dbReference>
<sequence length="365" mass="41183">MTQPLFIEASGALPERDAPWEPIVITKEQIDAEIERLAAMPRPANGRRRSYFQHPRNERSIGLAPGIQVSLDVLLPGEETSTFRQNSTQVNFVIRGRGATETSGQHRETALYDVWNTPSMRIYRHKNIGDDLYVRLTYSNGALLDMMNIHVVEENPQPLLKSIDREDEHAAADSTRVNPYGTFQLNEEGAWMMPYERLINPPSVTSPALYWPWEQVKEHLDKLEALGKDYVGRRLYLLYNPMTGRTNGTTPNFFATMTLRPPKIVDRPHRHSSAAVNYYFSGSGRSTVEGKVYEWKAGDLMLSAPGWSVHNHASHDNGPVYELTIQDQPLNIAMESLLWQESLKEPPALLGAEEGFATNRKAVGG</sequence>
<evidence type="ECO:0000256" key="2">
    <source>
        <dbReference type="ARBA" id="ARBA00023002"/>
    </source>
</evidence>
<keyword evidence="5" id="KW-1185">Reference proteome</keyword>
<dbReference type="InterPro" id="IPR011051">
    <property type="entry name" value="RmlC_Cupin_sf"/>
</dbReference>
<name>A0A4Q1KB06_9SPHN</name>
<dbReference type="EMBL" id="SBKP01000028">
    <property type="protein sequence ID" value="RXR23856.1"/>
    <property type="molecule type" value="Genomic_DNA"/>
</dbReference>
<dbReference type="PANTHER" id="PTHR41517">
    <property type="entry name" value="1,2-DIOXYGENASE PROTEIN-RELATED"/>
    <property type="match status" value="1"/>
</dbReference>
<evidence type="ECO:0000313" key="5">
    <source>
        <dbReference type="Proteomes" id="UP000290958"/>
    </source>
</evidence>
<dbReference type="InterPro" id="IPR013096">
    <property type="entry name" value="Cupin_2"/>
</dbReference>
<organism evidence="4 5">
    <name type="scientific">Sphingobium fluviale</name>
    <dbReference type="NCBI Taxonomy" id="2506423"/>
    <lineage>
        <taxon>Bacteria</taxon>
        <taxon>Pseudomonadati</taxon>
        <taxon>Pseudomonadota</taxon>
        <taxon>Alphaproteobacteria</taxon>
        <taxon>Sphingomonadales</taxon>
        <taxon>Sphingomonadaceae</taxon>
        <taxon>Sphingobium</taxon>
    </lineage>
</organism>
<dbReference type="Gene3D" id="2.60.120.10">
    <property type="entry name" value="Jelly Rolls"/>
    <property type="match status" value="2"/>
</dbReference>
<evidence type="ECO:0000256" key="1">
    <source>
        <dbReference type="ARBA" id="ARBA00022964"/>
    </source>
</evidence>
<dbReference type="PANTHER" id="PTHR41517:SF1">
    <property type="entry name" value="CUPIN"/>
    <property type="match status" value="1"/>
</dbReference>
<dbReference type="InterPro" id="IPR014710">
    <property type="entry name" value="RmlC-like_jellyroll"/>
</dbReference>
<accession>A0A4Q1KB06</accession>
<dbReference type="AlphaFoldDB" id="A0A4Q1KB06"/>
<dbReference type="InterPro" id="IPR047183">
    <property type="entry name" value="GDO-like"/>
</dbReference>
<feature type="domain" description="Cupin type-2" evidence="3">
    <location>
        <begin position="257"/>
        <end position="321"/>
    </location>
</feature>
<dbReference type="Proteomes" id="UP000290958">
    <property type="component" value="Unassembled WGS sequence"/>
</dbReference>
<dbReference type="OrthoDB" id="285029at2"/>
<comment type="caution">
    <text evidence="4">The sequence shown here is derived from an EMBL/GenBank/DDBJ whole genome shotgun (WGS) entry which is preliminary data.</text>
</comment>
<keyword evidence="2" id="KW-0560">Oxidoreductase</keyword>
<evidence type="ECO:0000313" key="4">
    <source>
        <dbReference type="EMBL" id="RXR23856.1"/>
    </source>
</evidence>
<dbReference type="GO" id="GO:0051213">
    <property type="term" value="F:dioxygenase activity"/>
    <property type="evidence" value="ECO:0007669"/>
    <property type="project" value="UniProtKB-KW"/>
</dbReference>
<evidence type="ECO:0000259" key="3">
    <source>
        <dbReference type="Pfam" id="PF07883"/>
    </source>
</evidence>
<keyword evidence="1" id="KW-0223">Dioxygenase</keyword>
<gene>
    <name evidence="4" type="ORF">EQG66_14970</name>
</gene>